<dbReference type="GO" id="GO:0015221">
    <property type="term" value="F:lipopolysaccharide transmembrane transporter activity"/>
    <property type="evidence" value="ECO:0007669"/>
    <property type="project" value="InterPro"/>
</dbReference>
<dbReference type="InterPro" id="IPR052363">
    <property type="entry name" value="LPS_export_LptC"/>
</dbReference>
<dbReference type="GO" id="GO:0017089">
    <property type="term" value="F:glycolipid transfer activity"/>
    <property type="evidence" value="ECO:0007669"/>
    <property type="project" value="TreeGrafter"/>
</dbReference>
<keyword evidence="2" id="KW-0997">Cell inner membrane</keyword>
<keyword evidence="4 6" id="KW-1133">Transmembrane helix</keyword>
<evidence type="ECO:0000313" key="7">
    <source>
        <dbReference type="EMBL" id="VEN75109.1"/>
    </source>
</evidence>
<keyword evidence="5 6" id="KW-0472">Membrane</keyword>
<gene>
    <name evidence="7" type="ORF">EPICR_60096</name>
</gene>
<keyword evidence="3 6" id="KW-0812">Transmembrane</keyword>
<organism evidence="7">
    <name type="scientific">uncultured Desulfobacteraceae bacterium</name>
    <dbReference type="NCBI Taxonomy" id="218296"/>
    <lineage>
        <taxon>Bacteria</taxon>
        <taxon>Pseudomonadati</taxon>
        <taxon>Thermodesulfobacteriota</taxon>
        <taxon>Desulfobacteria</taxon>
        <taxon>Desulfobacterales</taxon>
        <taxon>Desulfobacteraceae</taxon>
        <taxon>environmental samples</taxon>
    </lineage>
</organism>
<dbReference type="PANTHER" id="PTHR37481">
    <property type="entry name" value="LIPOPOLYSACCHARIDE EXPORT SYSTEM PROTEIN LPTC"/>
    <property type="match status" value="1"/>
</dbReference>
<dbReference type="GO" id="GO:0030288">
    <property type="term" value="C:outer membrane-bounded periplasmic space"/>
    <property type="evidence" value="ECO:0007669"/>
    <property type="project" value="TreeGrafter"/>
</dbReference>
<evidence type="ECO:0000256" key="5">
    <source>
        <dbReference type="ARBA" id="ARBA00023136"/>
    </source>
</evidence>
<dbReference type="InterPro" id="IPR026265">
    <property type="entry name" value="LptC"/>
</dbReference>
<evidence type="ECO:0000256" key="4">
    <source>
        <dbReference type="ARBA" id="ARBA00022989"/>
    </source>
</evidence>
<dbReference type="PANTHER" id="PTHR37481:SF1">
    <property type="entry name" value="LIPOPOLYSACCHARIDE EXPORT SYSTEM PROTEIN LPTC"/>
    <property type="match status" value="1"/>
</dbReference>
<name>A0A484HK26_9BACT</name>
<protein>
    <submittedName>
        <fullName evidence="7">Putative LPS export ABC transporter periplasmic protein LptC</fullName>
    </submittedName>
</protein>
<reference evidence="7" key="1">
    <citation type="submission" date="2019-01" db="EMBL/GenBank/DDBJ databases">
        <authorList>
            <consortium name="Genoscope - CEA"/>
            <person name="William W."/>
        </authorList>
    </citation>
    <scope>NUCLEOTIDE SEQUENCE</scope>
    <source>
        <strain evidence="7">CR-1</strain>
    </source>
</reference>
<keyword evidence="1" id="KW-1003">Cell membrane</keyword>
<dbReference type="AlphaFoldDB" id="A0A484HK26"/>
<sequence length="206" mass="22825">MNKTPKQPGSRKSNSRPFPAGAKIIPALAGILLVMAIVGVFIERRRHSPPPEQAPEARTDSKRPSLSLKKISQTSVKNGVREWSLEADSARYFKEKNRAVFENPSLVFFRKNAPNIQIFARQGVLLTDSNRVEAMGAVRALSGAYALRADKIAYDDKKRAIVSMAPSRIRSGASVLQADRISIFLDEDRTVFEGNVKGTLDEHFAF</sequence>
<dbReference type="NCBIfam" id="TIGR04409">
    <property type="entry name" value="LptC_YrbK"/>
    <property type="match status" value="1"/>
</dbReference>
<dbReference type="EMBL" id="CAACVI010000049">
    <property type="protein sequence ID" value="VEN75109.1"/>
    <property type="molecule type" value="Genomic_DNA"/>
</dbReference>
<dbReference type="Gene3D" id="2.60.450.10">
    <property type="entry name" value="Lipopolysaccharide (LPS) transport protein A like domain"/>
    <property type="match status" value="1"/>
</dbReference>
<evidence type="ECO:0000256" key="3">
    <source>
        <dbReference type="ARBA" id="ARBA00022692"/>
    </source>
</evidence>
<evidence type="ECO:0000256" key="2">
    <source>
        <dbReference type="ARBA" id="ARBA00022519"/>
    </source>
</evidence>
<accession>A0A484HK26</accession>
<evidence type="ECO:0000256" key="1">
    <source>
        <dbReference type="ARBA" id="ARBA00022475"/>
    </source>
</evidence>
<proteinExistence type="predicted"/>
<evidence type="ECO:0000256" key="6">
    <source>
        <dbReference type="SAM" id="Phobius"/>
    </source>
</evidence>
<dbReference type="InterPro" id="IPR010664">
    <property type="entry name" value="LipoPS_assembly_LptC-rel"/>
</dbReference>
<dbReference type="Pfam" id="PF06835">
    <property type="entry name" value="LptC"/>
    <property type="match status" value="1"/>
</dbReference>
<dbReference type="GO" id="GO:0005886">
    <property type="term" value="C:plasma membrane"/>
    <property type="evidence" value="ECO:0007669"/>
    <property type="project" value="InterPro"/>
</dbReference>
<feature type="transmembrane region" description="Helical" evidence="6">
    <location>
        <begin position="20"/>
        <end position="42"/>
    </location>
</feature>